<evidence type="ECO:0000256" key="1">
    <source>
        <dbReference type="SAM" id="MobiDB-lite"/>
    </source>
</evidence>
<organism evidence="2 3">
    <name type="scientific">Candidatus Gottesmanbacteria bacterium GW2011_GWA2_47_9</name>
    <dbReference type="NCBI Taxonomy" id="1618445"/>
    <lineage>
        <taxon>Bacteria</taxon>
        <taxon>Candidatus Gottesmaniibacteriota</taxon>
    </lineage>
</organism>
<dbReference type="Proteomes" id="UP000034739">
    <property type="component" value="Unassembled WGS sequence"/>
</dbReference>
<protein>
    <submittedName>
        <fullName evidence="2">Uncharacterized protein</fullName>
    </submittedName>
</protein>
<gene>
    <name evidence="2" type="ORF">UY16_C0059G0002</name>
</gene>
<proteinExistence type="predicted"/>
<accession>A0A0G1TWP3</accession>
<feature type="compositionally biased region" description="Low complexity" evidence="1">
    <location>
        <begin position="177"/>
        <end position="186"/>
    </location>
</feature>
<feature type="compositionally biased region" description="Acidic residues" evidence="1">
    <location>
        <begin position="187"/>
        <end position="200"/>
    </location>
</feature>
<dbReference type="EMBL" id="LCOY01000059">
    <property type="protein sequence ID" value="KKU86267.1"/>
    <property type="molecule type" value="Genomic_DNA"/>
</dbReference>
<dbReference type="AlphaFoldDB" id="A0A0G1TWP3"/>
<reference evidence="2 3" key="1">
    <citation type="journal article" date="2015" name="Nature">
        <title>rRNA introns, odd ribosomes, and small enigmatic genomes across a large radiation of phyla.</title>
        <authorList>
            <person name="Brown C.T."/>
            <person name="Hug L.A."/>
            <person name="Thomas B.C."/>
            <person name="Sharon I."/>
            <person name="Castelle C.J."/>
            <person name="Singh A."/>
            <person name="Wilkins M.J."/>
            <person name="Williams K.H."/>
            <person name="Banfield J.F."/>
        </authorList>
    </citation>
    <scope>NUCLEOTIDE SEQUENCE [LARGE SCALE GENOMIC DNA]</scope>
</reference>
<sequence>MISAIVVGVAAGGIGGFFLWQRSQQSAQPEVTAQPTPPEMLTWKDPAGFSFQYPKDVSVNPHKEDEENYAHVELTQKDHPGKLVVWVKDTTAFDASAWVKTEKRFKAANVMDTTLGGQPGKKVLLTDPESLLVSGTVFDELLFMIETTPTDAAYWGATHETVTNSFVFTPLAGEEQAAGAGAADDASSYEEAVDEEEVIQ</sequence>
<feature type="region of interest" description="Disordered" evidence="1">
    <location>
        <begin position="177"/>
        <end position="200"/>
    </location>
</feature>
<evidence type="ECO:0000313" key="2">
    <source>
        <dbReference type="EMBL" id="KKU86267.1"/>
    </source>
</evidence>
<comment type="caution">
    <text evidence="2">The sequence shown here is derived from an EMBL/GenBank/DDBJ whole genome shotgun (WGS) entry which is preliminary data.</text>
</comment>
<evidence type="ECO:0000313" key="3">
    <source>
        <dbReference type="Proteomes" id="UP000034739"/>
    </source>
</evidence>
<name>A0A0G1TWP3_9BACT</name>